<keyword evidence="4" id="KW-0677">Repeat</keyword>
<dbReference type="SUPFAM" id="SSF52540">
    <property type="entry name" value="P-loop containing nucleoside triphosphate hydrolases"/>
    <property type="match status" value="2"/>
</dbReference>
<feature type="domain" description="ABC transporter" evidence="12">
    <location>
        <begin position="1095"/>
        <end position="1330"/>
    </location>
</feature>
<dbReference type="InterPro" id="IPR044726">
    <property type="entry name" value="ABCC_6TM_D2"/>
</dbReference>
<evidence type="ECO:0000256" key="8">
    <source>
        <dbReference type="ARBA" id="ARBA00023136"/>
    </source>
</evidence>
<dbReference type="FunFam" id="3.40.50.300:FF:000997">
    <property type="entry name" value="Multidrug resistance-associated protein 1"/>
    <property type="match status" value="1"/>
</dbReference>
<evidence type="ECO:0000256" key="1">
    <source>
        <dbReference type="ARBA" id="ARBA00004141"/>
    </source>
</evidence>
<dbReference type="InterPro" id="IPR050173">
    <property type="entry name" value="ABC_transporter_C-like"/>
</dbReference>
<gene>
    <name evidence="14" type="primary">ABCC1_3</name>
    <name evidence="14" type="ORF">HK099_006073</name>
</gene>
<evidence type="ECO:0000256" key="2">
    <source>
        <dbReference type="ARBA" id="ARBA00022448"/>
    </source>
</evidence>
<dbReference type="SMART" id="SM00382">
    <property type="entry name" value="AAA"/>
    <property type="match status" value="2"/>
</dbReference>
<dbReference type="CDD" id="cd18579">
    <property type="entry name" value="ABC_6TM_ABCC_D1"/>
    <property type="match status" value="1"/>
</dbReference>
<sequence length="1332" mass="147587">MGGILVCWQLFALQSRPYASYILSNYAMEGLYLLIASFSIEFFGFLLQHLPFGGKSGNQKVSPEENANFLSSVSFSWNLPERLSNKIVYSIAKPEFQKSKSLLRSLWKSFGLEFSLYGLYRFLITGLNFSTPNLVKAFLTAIASPDSDRTYNALAIGLTLFAVSFLSVIFTGQYNHGIFKTELKVRGALALLVYDKALTLKCAGSTPDPKIYQHMSTDVINSINILPTFHLLWSSLLELILGGYLLYQLLGSSCFSIIGALVIVGAIVAVCSPGIAKHQKAMMTFLDERVKVTSSLVTQIKCAKLYAYEKLYLDKIFEARTKELHSFQMVVKWLLGIIATFHSLPGLLALLAFSAYAAWATDRPALTSTIIFPALTILNLIHQPFATLATGFGNILTAKVSIERIIEFLKTDELNRTNSNVEKVESSVNSNIAVEFDNCTVRWPIEDAEKDKKKKKTKLEKKLEAAEKKQEKKNKVKNQTTEKVLVEIPSLEPALQNISFKIPVGEVMVILGRVGSGKSALVNAILGEMNMISKSKATVMGTTSFAPQTPWILNSSIRENILFGSEYDEEWYDKVIEACALTHDFAILTDGDRTLVGDKGISLSGGQKQRIGTARAVYAKKDIVILDDPLSAVDSHVGKQIFENVISSKPKSLLKDKTRIIVTNAVKYLSEFPTETQIIFMADGKITEQGSLQKLLELKGNVWEMVNIGNETRSSTESNEDVEKLTEESVLEEVDSNDDIVVKDEEMEVSSNEEELRSGAVSKEVYFSYLRTWGKGGLIIWLALLVFTGAASLVPELWITIYSQRQEKGLDSPIPFYFGIYAVVTIISALSLACYAWFTLGYLCIKSSKKILSDALKPVAASPMLFFDNTPSGRIINRFSSDASTLDMKIPNEIIGYMLLMGMFINFMIRMVISNIFLLLSVPVMFGFYYLLQIFYLASSRELKRLDLAAKSPLYQTFGETIDGLTCIRAFGADERFKANCVAHLDKSQDVFYLYNTGLRWLEVNTGLVGALPVLFVVLASIYQNNDPSFTGLGLVAVMTLSETLIGLVFLFCNLENDIISVERLLDYSKLPSEGTFETDPNLNLKPEWPLKGEITFTNYSTKYREDLDPVLKNLSLTVKSGEKIGVVGRTGAGKSTISMALFRIINASEGSISIDGVDISKIGLTDLRSRMTIIPQDPYIFTGTLRANLDPESKNSDDKIWLALESVGLKSFVTKTMKEGLESLISDGGSSISIGQRQLICLARAILRKTKILLLDEATASVDVQTDEMVQLALSTELKDCTVITIAHRINTIVNSDRILVLDNGYVAQFDAPNKLLKDPDGMYSGLPAKP</sequence>
<dbReference type="FunFam" id="3.40.50.300:FF:000565">
    <property type="entry name" value="ABC bile acid transporter"/>
    <property type="match status" value="1"/>
</dbReference>
<dbReference type="CDD" id="cd03250">
    <property type="entry name" value="ABCC_MRP_domain1"/>
    <property type="match status" value="1"/>
</dbReference>
<keyword evidence="2" id="KW-0813">Transport</keyword>
<feature type="transmembrane region" description="Helical" evidence="11">
    <location>
        <begin position="110"/>
        <end position="130"/>
    </location>
</feature>
<feature type="coiled-coil region" evidence="10">
    <location>
        <begin position="445"/>
        <end position="483"/>
    </location>
</feature>
<dbReference type="GO" id="GO:0016020">
    <property type="term" value="C:membrane"/>
    <property type="evidence" value="ECO:0007669"/>
    <property type="project" value="UniProtKB-SubCell"/>
</dbReference>
<feature type="domain" description="ABC transmembrane type-1" evidence="13">
    <location>
        <begin position="782"/>
        <end position="1047"/>
    </location>
</feature>
<keyword evidence="5" id="KW-0547">Nucleotide-binding</keyword>
<dbReference type="InterPro" id="IPR036640">
    <property type="entry name" value="ABC1_TM_sf"/>
</dbReference>
<dbReference type="GO" id="GO:0016887">
    <property type="term" value="F:ATP hydrolysis activity"/>
    <property type="evidence" value="ECO:0007669"/>
    <property type="project" value="InterPro"/>
</dbReference>
<proteinExistence type="predicted"/>
<dbReference type="Proteomes" id="UP001211065">
    <property type="component" value="Unassembled WGS sequence"/>
</dbReference>
<dbReference type="PROSITE" id="PS50893">
    <property type="entry name" value="ABC_TRANSPORTER_2"/>
    <property type="match status" value="2"/>
</dbReference>
<evidence type="ECO:0000256" key="7">
    <source>
        <dbReference type="ARBA" id="ARBA00022989"/>
    </source>
</evidence>
<protein>
    <submittedName>
        <fullName evidence="14">Multidrug resistance-associated protein 1</fullName>
    </submittedName>
</protein>
<dbReference type="InterPro" id="IPR003593">
    <property type="entry name" value="AAA+_ATPase"/>
</dbReference>
<keyword evidence="10" id="KW-0175">Coiled coil</keyword>
<feature type="transmembrane region" description="Helical" evidence="11">
    <location>
        <begin position="31"/>
        <end position="50"/>
    </location>
</feature>
<keyword evidence="7 11" id="KW-1133">Transmembrane helix</keyword>
<dbReference type="Pfam" id="PF00005">
    <property type="entry name" value="ABC_tran"/>
    <property type="match status" value="2"/>
</dbReference>
<feature type="transmembrane region" description="Helical" evidence="11">
    <location>
        <begin position="894"/>
        <end position="913"/>
    </location>
</feature>
<dbReference type="EMBL" id="JADGJW010000050">
    <property type="protein sequence ID" value="KAJ3225870.1"/>
    <property type="molecule type" value="Genomic_DNA"/>
</dbReference>
<dbReference type="Gene3D" id="3.40.50.300">
    <property type="entry name" value="P-loop containing nucleotide triphosphate hydrolases"/>
    <property type="match status" value="2"/>
</dbReference>
<dbReference type="PROSITE" id="PS50929">
    <property type="entry name" value="ABC_TM1F"/>
    <property type="match status" value="2"/>
</dbReference>
<evidence type="ECO:0000313" key="15">
    <source>
        <dbReference type="Proteomes" id="UP001211065"/>
    </source>
</evidence>
<accession>A0AAD5Y352</accession>
<dbReference type="Pfam" id="PF00664">
    <property type="entry name" value="ABC_membrane"/>
    <property type="match status" value="2"/>
</dbReference>
<feature type="transmembrane region" description="Helical" evidence="11">
    <location>
        <begin position="818"/>
        <end position="845"/>
    </location>
</feature>
<dbReference type="InterPro" id="IPR044746">
    <property type="entry name" value="ABCC_6TM_D1"/>
</dbReference>
<evidence type="ECO:0000256" key="4">
    <source>
        <dbReference type="ARBA" id="ARBA00022737"/>
    </source>
</evidence>
<evidence type="ECO:0000259" key="12">
    <source>
        <dbReference type="PROSITE" id="PS50893"/>
    </source>
</evidence>
<keyword evidence="6" id="KW-0067">ATP-binding</keyword>
<dbReference type="FunFam" id="1.20.1560.10:FF:000013">
    <property type="entry name" value="ABC transporter C family member 2"/>
    <property type="match status" value="1"/>
</dbReference>
<dbReference type="GO" id="GO:0140359">
    <property type="term" value="F:ABC-type transporter activity"/>
    <property type="evidence" value="ECO:0007669"/>
    <property type="project" value="InterPro"/>
</dbReference>
<feature type="transmembrane region" description="Helical" evidence="11">
    <location>
        <begin position="1004"/>
        <end position="1024"/>
    </location>
</feature>
<feature type="transmembrane region" description="Helical" evidence="11">
    <location>
        <begin position="1030"/>
        <end position="1055"/>
    </location>
</feature>
<dbReference type="CDD" id="cd18580">
    <property type="entry name" value="ABC_6TM_ABCC_D2"/>
    <property type="match status" value="1"/>
</dbReference>
<evidence type="ECO:0000256" key="9">
    <source>
        <dbReference type="ARBA" id="ARBA00023180"/>
    </source>
</evidence>
<reference evidence="14" key="1">
    <citation type="submission" date="2020-05" db="EMBL/GenBank/DDBJ databases">
        <title>Phylogenomic resolution of chytrid fungi.</title>
        <authorList>
            <person name="Stajich J.E."/>
            <person name="Amses K."/>
            <person name="Simmons R."/>
            <person name="Seto K."/>
            <person name="Myers J."/>
            <person name="Bonds A."/>
            <person name="Quandt C.A."/>
            <person name="Barry K."/>
            <person name="Liu P."/>
            <person name="Grigoriev I."/>
            <person name="Longcore J.E."/>
            <person name="James T.Y."/>
        </authorList>
    </citation>
    <scope>NUCLEOTIDE SEQUENCE</scope>
    <source>
        <strain evidence="14">JEL0476</strain>
    </source>
</reference>
<feature type="transmembrane region" description="Helical" evidence="11">
    <location>
        <begin position="330"/>
        <end position="359"/>
    </location>
</feature>
<dbReference type="CDD" id="cd03244">
    <property type="entry name" value="ABCC_MRP_domain2"/>
    <property type="match status" value="1"/>
</dbReference>
<dbReference type="PANTHER" id="PTHR24223:SF399">
    <property type="entry name" value="ABC TRANSPORTER ATNG"/>
    <property type="match status" value="1"/>
</dbReference>
<feature type="transmembrane region" description="Helical" evidence="11">
    <location>
        <begin position="231"/>
        <end position="250"/>
    </location>
</feature>
<name>A0AAD5Y352_9FUNG</name>
<feature type="transmembrane region" description="Helical" evidence="11">
    <location>
        <begin position="150"/>
        <end position="170"/>
    </location>
</feature>
<dbReference type="InterPro" id="IPR011527">
    <property type="entry name" value="ABC1_TM_dom"/>
</dbReference>
<feature type="transmembrane region" description="Helical" evidence="11">
    <location>
        <begin position="919"/>
        <end position="938"/>
    </location>
</feature>
<feature type="domain" description="ABC transmembrane type-1" evidence="13">
    <location>
        <begin position="122"/>
        <end position="397"/>
    </location>
</feature>
<evidence type="ECO:0000256" key="10">
    <source>
        <dbReference type="SAM" id="Coils"/>
    </source>
</evidence>
<dbReference type="InterPro" id="IPR003439">
    <property type="entry name" value="ABC_transporter-like_ATP-bd"/>
</dbReference>
<keyword evidence="9" id="KW-0325">Glycoprotein</keyword>
<organism evidence="14 15">
    <name type="scientific">Clydaea vesicula</name>
    <dbReference type="NCBI Taxonomy" id="447962"/>
    <lineage>
        <taxon>Eukaryota</taxon>
        <taxon>Fungi</taxon>
        <taxon>Fungi incertae sedis</taxon>
        <taxon>Chytridiomycota</taxon>
        <taxon>Chytridiomycota incertae sedis</taxon>
        <taxon>Chytridiomycetes</taxon>
        <taxon>Lobulomycetales</taxon>
        <taxon>Lobulomycetaceae</taxon>
        <taxon>Clydaea</taxon>
    </lineage>
</organism>
<keyword evidence="15" id="KW-1185">Reference proteome</keyword>
<evidence type="ECO:0000256" key="6">
    <source>
        <dbReference type="ARBA" id="ARBA00022840"/>
    </source>
</evidence>
<dbReference type="PANTHER" id="PTHR24223">
    <property type="entry name" value="ATP-BINDING CASSETTE SUB-FAMILY C"/>
    <property type="match status" value="1"/>
</dbReference>
<evidence type="ECO:0000259" key="13">
    <source>
        <dbReference type="PROSITE" id="PS50929"/>
    </source>
</evidence>
<keyword evidence="3 11" id="KW-0812">Transmembrane</keyword>
<dbReference type="Gene3D" id="1.20.1560.10">
    <property type="entry name" value="ABC transporter type 1, transmembrane domain"/>
    <property type="match status" value="2"/>
</dbReference>
<feature type="domain" description="ABC transporter" evidence="12">
    <location>
        <begin position="476"/>
        <end position="708"/>
    </location>
</feature>
<comment type="subcellular location">
    <subcellularLocation>
        <location evidence="1">Membrane</location>
        <topology evidence="1">Multi-pass membrane protein</topology>
    </subcellularLocation>
</comment>
<feature type="transmembrane region" description="Helical" evidence="11">
    <location>
        <begin position="778"/>
        <end position="798"/>
    </location>
</feature>
<feature type="transmembrane region" description="Helical" evidence="11">
    <location>
        <begin position="256"/>
        <end position="276"/>
    </location>
</feature>
<dbReference type="InterPro" id="IPR027417">
    <property type="entry name" value="P-loop_NTPase"/>
</dbReference>
<evidence type="ECO:0000256" key="3">
    <source>
        <dbReference type="ARBA" id="ARBA00022692"/>
    </source>
</evidence>
<evidence type="ECO:0000313" key="14">
    <source>
        <dbReference type="EMBL" id="KAJ3225870.1"/>
    </source>
</evidence>
<keyword evidence="8 11" id="KW-0472">Membrane</keyword>
<dbReference type="GO" id="GO:0005524">
    <property type="term" value="F:ATP binding"/>
    <property type="evidence" value="ECO:0007669"/>
    <property type="project" value="UniProtKB-KW"/>
</dbReference>
<comment type="caution">
    <text evidence="14">The sequence shown here is derived from an EMBL/GenBank/DDBJ whole genome shotgun (WGS) entry which is preliminary data.</text>
</comment>
<feature type="transmembrane region" description="Helical" evidence="11">
    <location>
        <begin position="365"/>
        <end position="381"/>
    </location>
</feature>
<dbReference type="SUPFAM" id="SSF90123">
    <property type="entry name" value="ABC transporter transmembrane region"/>
    <property type="match status" value="2"/>
</dbReference>
<evidence type="ECO:0000256" key="5">
    <source>
        <dbReference type="ARBA" id="ARBA00022741"/>
    </source>
</evidence>
<evidence type="ECO:0000256" key="11">
    <source>
        <dbReference type="SAM" id="Phobius"/>
    </source>
</evidence>